<dbReference type="Gene3D" id="3.20.20.450">
    <property type="entry name" value="EAL domain"/>
    <property type="match status" value="1"/>
</dbReference>
<evidence type="ECO:0000256" key="5">
    <source>
        <dbReference type="ARBA" id="ARBA00022989"/>
    </source>
</evidence>
<evidence type="ECO:0000256" key="1">
    <source>
        <dbReference type="ARBA" id="ARBA00001946"/>
    </source>
</evidence>
<feature type="transmembrane region" description="Helical" evidence="7">
    <location>
        <begin position="185"/>
        <end position="204"/>
    </location>
</feature>
<dbReference type="InterPro" id="IPR007895">
    <property type="entry name" value="MASE1"/>
</dbReference>
<dbReference type="Pfam" id="PF08448">
    <property type="entry name" value="PAS_4"/>
    <property type="match status" value="3"/>
</dbReference>
<dbReference type="FunFam" id="3.30.70.270:FF:000001">
    <property type="entry name" value="Diguanylate cyclase domain protein"/>
    <property type="match status" value="1"/>
</dbReference>
<keyword evidence="4 7" id="KW-0812">Transmembrane</keyword>
<dbReference type="NCBIfam" id="TIGR00254">
    <property type="entry name" value="GGDEF"/>
    <property type="match status" value="1"/>
</dbReference>
<dbReference type="InterPro" id="IPR052155">
    <property type="entry name" value="Biofilm_reg_signaling"/>
</dbReference>
<dbReference type="Pfam" id="PF00990">
    <property type="entry name" value="GGDEF"/>
    <property type="match status" value="1"/>
</dbReference>
<proteinExistence type="predicted"/>
<gene>
    <name evidence="12" type="ORF">HF690_07890</name>
</gene>
<dbReference type="CDD" id="cd00130">
    <property type="entry name" value="PAS"/>
    <property type="match status" value="2"/>
</dbReference>
<organism evidence="12 13">
    <name type="scientific">Oleiagrimonas citrea</name>
    <dbReference type="NCBI Taxonomy" id="1665687"/>
    <lineage>
        <taxon>Bacteria</taxon>
        <taxon>Pseudomonadati</taxon>
        <taxon>Pseudomonadota</taxon>
        <taxon>Gammaproteobacteria</taxon>
        <taxon>Lysobacterales</taxon>
        <taxon>Rhodanobacteraceae</taxon>
        <taxon>Oleiagrimonas</taxon>
    </lineage>
</organism>
<dbReference type="SUPFAM" id="SSF55785">
    <property type="entry name" value="PYP-like sensor domain (PAS domain)"/>
    <property type="match status" value="3"/>
</dbReference>
<feature type="domain" description="GGDEF" evidence="11">
    <location>
        <begin position="690"/>
        <end position="823"/>
    </location>
</feature>
<feature type="domain" description="EAL" evidence="10">
    <location>
        <begin position="832"/>
        <end position="1086"/>
    </location>
</feature>
<evidence type="ECO:0000256" key="6">
    <source>
        <dbReference type="ARBA" id="ARBA00023136"/>
    </source>
</evidence>
<dbReference type="InterPro" id="IPR035965">
    <property type="entry name" value="PAS-like_dom_sf"/>
</dbReference>
<feature type="domain" description="PAS" evidence="8">
    <location>
        <begin position="529"/>
        <end position="602"/>
    </location>
</feature>
<dbReference type="GO" id="GO:0003824">
    <property type="term" value="F:catalytic activity"/>
    <property type="evidence" value="ECO:0007669"/>
    <property type="project" value="UniProtKB-ARBA"/>
</dbReference>
<comment type="caution">
    <text evidence="12">The sequence shown here is derived from an EMBL/GenBank/DDBJ whole genome shotgun (WGS) entry which is preliminary data.</text>
</comment>
<evidence type="ECO:0000256" key="3">
    <source>
        <dbReference type="ARBA" id="ARBA00022475"/>
    </source>
</evidence>
<sequence length="1102" mass="122565">MTPRKAALRLLAASTAYLILAIAMIAWSQTAKYVAEAWFANALLIALLLRRDLRSLPATLGAGFVATCIANVAMGTPWLASLGYGAANMTEVAVAILLCHEFGLKRGSLFGERFFLLGLTATVVLAPMTAAAIGGAVVHLYFQAPWRPTFLRWWLGDAVGMLILLPPLLAYNGTRMRHLLFGDRAALFWILTPLSVLVTVLAVTELSNPFIVLSIPLLLVAYRLGVLGTTLACSLNITAVLIIATAQSKGLIPPATGIAHLEESGLIFFSALSTTGPLLISVILARRKRITHQLEQTSSRLQIIADNLPGLIGQLDNDGRYQFVNMRYLEWYDLRESDVIGKTPADIFGQETADQMAPRITRVLNGEAQQFEITMPNGQRMDVRYAPQIKGDRVDGFFMLAHDITNRKDLESRLQEITDNVPALIAYLDDQLVYRFANARYLQMWGLDPVEVIGRPAADVAGPHYSQFLRPKQLECLEGKRANIEIERAGRTFELTYIPHIVDGTVRGMYKLGVDVTERKRAESELYKTMDRAHMMLDSIGDAVVACDTRMRVTMMNPIAVDMTGWEENEAIGKSFAQVVQLIDTESGDPPLNPLEVAMREDRIVALQTNSALRRRDGMETPIEDSASPIHDRDGKVVGGIMVFHDVSESRAMALKMSHLAQHDYLTDLPNRVLLHDRLSHTLAGLRSGTQGALLFIDLDHFKNINDSLGHLAGDHVLREVGRRLRACVRGDDTVSRQGGDEFVILLSRLGDPRDAARIAEKIIQAIENVIAFEDRELHISASIGIAMFPQDSTDTRTLMKQADTALYHAKQSGRSRFSYFTESMSEKAEQRLALEHALRRALQENGLHIVYQPKVRWPEGEVIGAEALVRWTREDGRVIPPDHFIELAEEAGLITQVDEWVMREVCQQIAAWRRDGGRTVPVSVNVSLARLDNERLLEHTRNALQDAGIPAECVEIEFTESQMFTHKEQAVELMNQLKELGIGLAVDDFGTGYSNLTYLAQYDFDTIKIDRTFVCGLHDNERQYAIVQAIIAMARAMGFRMIAEGVETPEEAAMLQEHGCRDMQGYLFSKPVTAVECLTLIRNGLPDRHETAGLRTAHGPH</sequence>
<dbReference type="CDD" id="cd01948">
    <property type="entry name" value="EAL"/>
    <property type="match status" value="1"/>
</dbReference>
<dbReference type="InterPro" id="IPR000700">
    <property type="entry name" value="PAS-assoc_C"/>
</dbReference>
<dbReference type="AlphaFoldDB" id="A0A846ZMT0"/>
<feature type="transmembrane region" description="Helical" evidence="7">
    <location>
        <begin position="265"/>
        <end position="285"/>
    </location>
</feature>
<dbReference type="Pfam" id="PF05231">
    <property type="entry name" value="MASE1"/>
    <property type="match status" value="1"/>
</dbReference>
<feature type="transmembrane region" description="Helical" evidence="7">
    <location>
        <begin position="7"/>
        <end position="27"/>
    </location>
</feature>
<dbReference type="EMBL" id="JAAZQD010000003">
    <property type="protein sequence ID" value="NKZ38880.1"/>
    <property type="molecule type" value="Genomic_DNA"/>
</dbReference>
<evidence type="ECO:0000259" key="9">
    <source>
        <dbReference type="PROSITE" id="PS50113"/>
    </source>
</evidence>
<feature type="domain" description="PAC" evidence="9">
    <location>
        <begin position="607"/>
        <end position="659"/>
    </location>
</feature>
<protein>
    <submittedName>
        <fullName evidence="12">EAL domain-containing protein</fullName>
    </submittedName>
</protein>
<feature type="domain" description="PAS" evidence="8">
    <location>
        <begin position="297"/>
        <end position="367"/>
    </location>
</feature>
<evidence type="ECO:0000313" key="12">
    <source>
        <dbReference type="EMBL" id="NKZ38880.1"/>
    </source>
</evidence>
<dbReference type="InterPro" id="IPR013656">
    <property type="entry name" value="PAS_4"/>
</dbReference>
<comment type="cofactor">
    <cofactor evidence="1">
        <name>Mg(2+)</name>
        <dbReference type="ChEBI" id="CHEBI:18420"/>
    </cofactor>
</comment>
<evidence type="ECO:0000313" key="13">
    <source>
        <dbReference type="Proteomes" id="UP000541636"/>
    </source>
</evidence>
<feature type="domain" description="PAS" evidence="8">
    <location>
        <begin position="410"/>
        <end position="480"/>
    </location>
</feature>
<evidence type="ECO:0000256" key="4">
    <source>
        <dbReference type="ARBA" id="ARBA00022692"/>
    </source>
</evidence>
<feature type="transmembrane region" description="Helical" evidence="7">
    <location>
        <begin position="33"/>
        <end position="49"/>
    </location>
</feature>
<dbReference type="SMART" id="SM00086">
    <property type="entry name" value="PAC"/>
    <property type="match status" value="2"/>
</dbReference>
<dbReference type="SMART" id="SM00091">
    <property type="entry name" value="PAS"/>
    <property type="match status" value="3"/>
</dbReference>
<dbReference type="CDD" id="cd01949">
    <property type="entry name" value="GGDEF"/>
    <property type="match status" value="1"/>
</dbReference>
<feature type="transmembrane region" description="Helical" evidence="7">
    <location>
        <begin position="153"/>
        <end position="173"/>
    </location>
</feature>
<keyword evidence="5 7" id="KW-1133">Transmembrane helix</keyword>
<dbReference type="NCBIfam" id="TIGR00229">
    <property type="entry name" value="sensory_box"/>
    <property type="match status" value="3"/>
</dbReference>
<dbReference type="InterPro" id="IPR001633">
    <property type="entry name" value="EAL_dom"/>
</dbReference>
<name>A0A846ZMT0_9GAMM</name>
<dbReference type="PANTHER" id="PTHR44757">
    <property type="entry name" value="DIGUANYLATE CYCLASE DGCP"/>
    <property type="match status" value="1"/>
</dbReference>
<dbReference type="PROSITE" id="PS50113">
    <property type="entry name" value="PAC"/>
    <property type="match status" value="1"/>
</dbReference>
<feature type="transmembrane region" description="Helical" evidence="7">
    <location>
        <begin position="56"/>
        <end position="76"/>
    </location>
</feature>
<keyword evidence="3" id="KW-1003">Cell membrane</keyword>
<dbReference type="InterPro" id="IPR035919">
    <property type="entry name" value="EAL_sf"/>
</dbReference>
<dbReference type="Proteomes" id="UP000541636">
    <property type="component" value="Unassembled WGS sequence"/>
</dbReference>
<dbReference type="InterPro" id="IPR001610">
    <property type="entry name" value="PAC"/>
</dbReference>
<accession>A0A846ZMT0</accession>
<dbReference type="Gene3D" id="3.30.70.270">
    <property type="match status" value="1"/>
</dbReference>
<evidence type="ECO:0000259" key="8">
    <source>
        <dbReference type="PROSITE" id="PS50112"/>
    </source>
</evidence>
<dbReference type="PROSITE" id="PS50112">
    <property type="entry name" value="PAS"/>
    <property type="match status" value="3"/>
</dbReference>
<feature type="transmembrane region" description="Helical" evidence="7">
    <location>
        <begin position="224"/>
        <end position="244"/>
    </location>
</feature>
<dbReference type="Gene3D" id="3.30.450.20">
    <property type="entry name" value="PAS domain"/>
    <property type="match status" value="3"/>
</dbReference>
<dbReference type="PROSITE" id="PS50883">
    <property type="entry name" value="EAL"/>
    <property type="match status" value="1"/>
</dbReference>
<dbReference type="InterPro" id="IPR000014">
    <property type="entry name" value="PAS"/>
</dbReference>
<dbReference type="RefSeq" id="WP_168609067.1">
    <property type="nucleotide sequence ID" value="NZ_JAAZQD010000003.1"/>
</dbReference>
<feature type="transmembrane region" description="Helical" evidence="7">
    <location>
        <begin position="114"/>
        <end position="141"/>
    </location>
</feature>
<dbReference type="SMART" id="SM00267">
    <property type="entry name" value="GGDEF"/>
    <property type="match status" value="1"/>
</dbReference>
<keyword evidence="13" id="KW-1185">Reference proteome</keyword>
<dbReference type="InterPro" id="IPR029787">
    <property type="entry name" value="Nucleotide_cyclase"/>
</dbReference>
<comment type="subcellular location">
    <subcellularLocation>
        <location evidence="2">Cell membrane</location>
        <topology evidence="2">Multi-pass membrane protein</topology>
    </subcellularLocation>
</comment>
<dbReference type="SUPFAM" id="SSF55073">
    <property type="entry name" value="Nucleotide cyclase"/>
    <property type="match status" value="1"/>
</dbReference>
<dbReference type="GO" id="GO:0005886">
    <property type="term" value="C:plasma membrane"/>
    <property type="evidence" value="ECO:0007669"/>
    <property type="project" value="UniProtKB-SubCell"/>
</dbReference>
<evidence type="ECO:0000256" key="7">
    <source>
        <dbReference type="SAM" id="Phobius"/>
    </source>
</evidence>
<evidence type="ECO:0000259" key="11">
    <source>
        <dbReference type="PROSITE" id="PS50887"/>
    </source>
</evidence>
<evidence type="ECO:0000256" key="2">
    <source>
        <dbReference type="ARBA" id="ARBA00004651"/>
    </source>
</evidence>
<feature type="transmembrane region" description="Helical" evidence="7">
    <location>
        <begin position="82"/>
        <end position="102"/>
    </location>
</feature>
<reference evidence="12 13" key="1">
    <citation type="journal article" date="2017" name="Int. J. Syst. Evol. Microbiol.">
        <title>Oleiagrimonas citrea sp. nov., a marine bacterium isolated from tidal flat sediment and emended description of the genus Oleiagrimonas Fang et al. 2015 and Oleiagrimonas soli.</title>
        <authorList>
            <person name="Yang S.H."/>
            <person name="Seo H.S."/>
            <person name="Seong C.N."/>
            <person name="Kwon K.K."/>
        </authorList>
    </citation>
    <scope>NUCLEOTIDE SEQUENCE [LARGE SCALE GENOMIC DNA]</scope>
    <source>
        <strain evidence="12 13">MEBiC09124</strain>
    </source>
</reference>
<dbReference type="SMART" id="SM00052">
    <property type="entry name" value="EAL"/>
    <property type="match status" value="1"/>
</dbReference>
<keyword evidence="6 7" id="KW-0472">Membrane</keyword>
<dbReference type="PANTHER" id="PTHR44757:SF4">
    <property type="entry name" value="DIGUANYLATE CYCLASE DGCE-RELATED"/>
    <property type="match status" value="1"/>
</dbReference>
<dbReference type="SUPFAM" id="SSF141868">
    <property type="entry name" value="EAL domain-like"/>
    <property type="match status" value="1"/>
</dbReference>
<dbReference type="Pfam" id="PF00563">
    <property type="entry name" value="EAL"/>
    <property type="match status" value="1"/>
</dbReference>
<dbReference type="InterPro" id="IPR000160">
    <property type="entry name" value="GGDEF_dom"/>
</dbReference>
<dbReference type="PROSITE" id="PS50887">
    <property type="entry name" value="GGDEF"/>
    <property type="match status" value="1"/>
</dbReference>
<dbReference type="InterPro" id="IPR043128">
    <property type="entry name" value="Rev_trsase/Diguanyl_cyclase"/>
</dbReference>
<evidence type="ECO:0000259" key="10">
    <source>
        <dbReference type="PROSITE" id="PS50883"/>
    </source>
</evidence>